<evidence type="ECO:0000313" key="2">
    <source>
        <dbReference type="EMBL" id="KZV53239.1"/>
    </source>
</evidence>
<feature type="transmembrane region" description="Helical" evidence="1">
    <location>
        <begin position="116"/>
        <end position="139"/>
    </location>
</feature>
<organism evidence="2 3">
    <name type="scientific">Dorcoceras hygrometricum</name>
    <dbReference type="NCBI Taxonomy" id="472368"/>
    <lineage>
        <taxon>Eukaryota</taxon>
        <taxon>Viridiplantae</taxon>
        <taxon>Streptophyta</taxon>
        <taxon>Embryophyta</taxon>
        <taxon>Tracheophyta</taxon>
        <taxon>Spermatophyta</taxon>
        <taxon>Magnoliopsida</taxon>
        <taxon>eudicotyledons</taxon>
        <taxon>Gunneridae</taxon>
        <taxon>Pentapetalae</taxon>
        <taxon>asterids</taxon>
        <taxon>lamiids</taxon>
        <taxon>Lamiales</taxon>
        <taxon>Gesneriaceae</taxon>
        <taxon>Didymocarpoideae</taxon>
        <taxon>Trichosporeae</taxon>
        <taxon>Loxocarpinae</taxon>
        <taxon>Dorcoceras</taxon>
    </lineage>
</organism>
<keyword evidence="1" id="KW-0812">Transmembrane</keyword>
<keyword evidence="1" id="KW-1133">Transmembrane helix</keyword>
<name>A0A2Z7D4G7_9LAMI</name>
<accession>A0A2Z7D4G7</accession>
<reference evidence="2 3" key="1">
    <citation type="journal article" date="2015" name="Proc. Natl. Acad. Sci. U.S.A.">
        <title>The resurrection genome of Boea hygrometrica: A blueprint for survival of dehydration.</title>
        <authorList>
            <person name="Xiao L."/>
            <person name="Yang G."/>
            <person name="Zhang L."/>
            <person name="Yang X."/>
            <person name="Zhao S."/>
            <person name="Ji Z."/>
            <person name="Zhou Q."/>
            <person name="Hu M."/>
            <person name="Wang Y."/>
            <person name="Chen M."/>
            <person name="Xu Y."/>
            <person name="Jin H."/>
            <person name="Xiao X."/>
            <person name="Hu G."/>
            <person name="Bao F."/>
            <person name="Hu Y."/>
            <person name="Wan P."/>
            <person name="Li L."/>
            <person name="Deng X."/>
            <person name="Kuang T."/>
            <person name="Xiang C."/>
            <person name="Zhu J.K."/>
            <person name="Oliver M.J."/>
            <person name="He Y."/>
        </authorList>
    </citation>
    <scope>NUCLEOTIDE SEQUENCE [LARGE SCALE GENOMIC DNA]</scope>
    <source>
        <strain evidence="3">cv. XS01</strain>
    </source>
</reference>
<keyword evidence="1" id="KW-0472">Membrane</keyword>
<dbReference type="AlphaFoldDB" id="A0A2Z7D4G7"/>
<gene>
    <name evidence="2" type="ORF">F511_21496</name>
</gene>
<protein>
    <recommendedName>
        <fullName evidence="4">PLAC8 family protein</fullName>
    </recommendedName>
</protein>
<dbReference type="EMBL" id="KQ990520">
    <property type="protein sequence ID" value="KZV53239.1"/>
    <property type="molecule type" value="Genomic_DNA"/>
</dbReference>
<sequence>MTTGMEVKGGASAATADVEASEEDSLLMEGVAVLDFDMLCSTVAMQAHKGKWGKLNDDNEEENLVSEYENGGGVFRMWEGEIIYDCFDDGRVALQSTCCPCYRFGKNMKRAGFGSCFLQGSIHFILAVAALSNLLAFIFTRRRCFLYLAIVLTVSVGTYIGFYRTLIRKKFNIKGSDSSFDDCVYHLICPSCTLCQVRPHAILKFPFLYIGVKNVGDEQRPGWHLAWQRGHHMYRHRVNKVA</sequence>
<evidence type="ECO:0008006" key="4">
    <source>
        <dbReference type="Google" id="ProtNLM"/>
    </source>
</evidence>
<dbReference type="OrthoDB" id="1045822at2759"/>
<proteinExistence type="predicted"/>
<dbReference type="NCBIfam" id="TIGR01571">
    <property type="entry name" value="A_thal_Cys_rich"/>
    <property type="match status" value="1"/>
</dbReference>
<evidence type="ECO:0000313" key="3">
    <source>
        <dbReference type="Proteomes" id="UP000250235"/>
    </source>
</evidence>
<dbReference type="Proteomes" id="UP000250235">
    <property type="component" value="Unassembled WGS sequence"/>
</dbReference>
<keyword evidence="3" id="KW-1185">Reference proteome</keyword>
<dbReference type="Pfam" id="PF04749">
    <property type="entry name" value="PLAC8"/>
    <property type="match status" value="1"/>
</dbReference>
<feature type="transmembrane region" description="Helical" evidence="1">
    <location>
        <begin position="145"/>
        <end position="166"/>
    </location>
</feature>
<evidence type="ECO:0000256" key="1">
    <source>
        <dbReference type="SAM" id="Phobius"/>
    </source>
</evidence>
<dbReference type="PANTHER" id="PTHR15907">
    <property type="entry name" value="DUF614 FAMILY PROTEIN-RELATED"/>
    <property type="match status" value="1"/>
</dbReference>
<dbReference type="InterPro" id="IPR006461">
    <property type="entry name" value="PLAC_motif_containing"/>
</dbReference>